<sequence>MFSSFNSFHGTLRNAKKGISSNAPTSLASSNISSVGFTVSFTQPTTGSQISNKPVINFVTVSLGSTTATISFTQS</sequence>
<name>A0A6C0LAQ4_9ZZZZ</name>
<accession>A0A6C0LAQ4</accession>
<protein>
    <submittedName>
        <fullName evidence="1">Uncharacterized protein</fullName>
    </submittedName>
</protein>
<dbReference type="AlphaFoldDB" id="A0A6C0LAQ4"/>
<organism evidence="1">
    <name type="scientific">viral metagenome</name>
    <dbReference type="NCBI Taxonomy" id="1070528"/>
    <lineage>
        <taxon>unclassified sequences</taxon>
        <taxon>metagenomes</taxon>
        <taxon>organismal metagenomes</taxon>
    </lineage>
</organism>
<evidence type="ECO:0000313" key="1">
    <source>
        <dbReference type="EMBL" id="QHU26761.1"/>
    </source>
</evidence>
<reference evidence="1" key="1">
    <citation type="journal article" date="2020" name="Nature">
        <title>Giant virus diversity and host interactions through global metagenomics.</title>
        <authorList>
            <person name="Schulz F."/>
            <person name="Roux S."/>
            <person name="Paez-Espino D."/>
            <person name="Jungbluth S."/>
            <person name="Walsh D.A."/>
            <person name="Denef V.J."/>
            <person name="McMahon K.D."/>
            <person name="Konstantinidis K.T."/>
            <person name="Eloe-Fadrosh E.A."/>
            <person name="Kyrpides N.C."/>
            <person name="Woyke T."/>
        </authorList>
    </citation>
    <scope>NUCLEOTIDE SEQUENCE</scope>
    <source>
        <strain evidence="1">GVMAG-M-3300027759-42</strain>
    </source>
</reference>
<proteinExistence type="predicted"/>
<dbReference type="EMBL" id="MN740444">
    <property type="protein sequence ID" value="QHU26761.1"/>
    <property type="molecule type" value="Genomic_DNA"/>
</dbReference>